<dbReference type="Pfam" id="PF00172">
    <property type="entry name" value="Zn_clus"/>
    <property type="match status" value="1"/>
</dbReference>
<dbReference type="Proteomes" id="UP001140453">
    <property type="component" value="Unassembled WGS sequence"/>
</dbReference>
<dbReference type="CDD" id="cd00067">
    <property type="entry name" value="GAL4"/>
    <property type="match status" value="1"/>
</dbReference>
<evidence type="ECO:0000313" key="5">
    <source>
        <dbReference type="Proteomes" id="UP001140453"/>
    </source>
</evidence>
<dbReference type="OrthoDB" id="3031538at2759"/>
<dbReference type="Gene3D" id="4.10.240.10">
    <property type="entry name" value="Zn(2)-C6 fungal-type DNA-binding domain"/>
    <property type="match status" value="1"/>
</dbReference>
<proteinExistence type="predicted"/>
<gene>
    <name evidence="4" type="ORF">N0V93_001466</name>
</gene>
<feature type="compositionally biased region" description="Polar residues" evidence="2">
    <location>
        <begin position="494"/>
        <end position="505"/>
    </location>
</feature>
<dbReference type="AlphaFoldDB" id="A0A9W8Z5Y5"/>
<dbReference type="PROSITE" id="PS50048">
    <property type="entry name" value="ZN2_CY6_FUNGAL_2"/>
    <property type="match status" value="1"/>
</dbReference>
<dbReference type="SMART" id="SM00066">
    <property type="entry name" value="GAL4"/>
    <property type="match status" value="1"/>
</dbReference>
<evidence type="ECO:0000313" key="4">
    <source>
        <dbReference type="EMBL" id="KAJ4397242.1"/>
    </source>
</evidence>
<keyword evidence="1" id="KW-0539">Nucleus</keyword>
<dbReference type="PANTHER" id="PTHR47657">
    <property type="entry name" value="STEROL REGULATORY ELEMENT-BINDING PROTEIN ECM22"/>
    <property type="match status" value="1"/>
</dbReference>
<comment type="caution">
    <text evidence="4">The sequence shown here is derived from an EMBL/GenBank/DDBJ whole genome shotgun (WGS) entry which is preliminary data.</text>
</comment>
<keyword evidence="5" id="KW-1185">Reference proteome</keyword>
<dbReference type="PROSITE" id="PS00463">
    <property type="entry name" value="ZN2_CY6_FUNGAL_1"/>
    <property type="match status" value="1"/>
</dbReference>
<protein>
    <recommendedName>
        <fullName evidence="3">Zn(2)-C6 fungal-type domain-containing protein</fullName>
    </recommendedName>
</protein>
<dbReference type="GO" id="GO:0000981">
    <property type="term" value="F:DNA-binding transcription factor activity, RNA polymerase II-specific"/>
    <property type="evidence" value="ECO:0007669"/>
    <property type="project" value="InterPro"/>
</dbReference>
<evidence type="ECO:0000256" key="2">
    <source>
        <dbReference type="SAM" id="MobiDB-lite"/>
    </source>
</evidence>
<name>A0A9W8Z5Y5_9PEZI</name>
<dbReference type="PANTHER" id="PTHR47657:SF14">
    <property type="entry name" value="ZN(2)-C6 FUNGAL-TYPE DOMAIN-CONTAINING PROTEIN"/>
    <property type="match status" value="1"/>
</dbReference>
<reference evidence="4" key="1">
    <citation type="submission" date="2022-10" db="EMBL/GenBank/DDBJ databases">
        <title>Tapping the CABI collections for fungal endophytes: first genome assemblies for Collariella, Neodidymelliopsis, Ascochyta clinopodiicola, Didymella pomorum, Didymosphaeria variabile, Neocosmospora piperis and Neocucurbitaria cava.</title>
        <authorList>
            <person name="Hill R."/>
        </authorList>
    </citation>
    <scope>NUCLEOTIDE SEQUENCE</scope>
    <source>
        <strain evidence="4">IMI 355082</strain>
    </source>
</reference>
<organism evidence="4 5">
    <name type="scientific">Gnomoniopsis smithogilvyi</name>
    <dbReference type="NCBI Taxonomy" id="1191159"/>
    <lineage>
        <taxon>Eukaryota</taxon>
        <taxon>Fungi</taxon>
        <taxon>Dikarya</taxon>
        <taxon>Ascomycota</taxon>
        <taxon>Pezizomycotina</taxon>
        <taxon>Sordariomycetes</taxon>
        <taxon>Sordariomycetidae</taxon>
        <taxon>Diaporthales</taxon>
        <taxon>Gnomoniaceae</taxon>
        <taxon>Gnomoniopsis</taxon>
    </lineage>
</organism>
<dbReference type="InterPro" id="IPR036864">
    <property type="entry name" value="Zn2-C6_fun-type_DNA-bd_sf"/>
</dbReference>
<dbReference type="EMBL" id="JAPEVB010000001">
    <property type="protein sequence ID" value="KAJ4397242.1"/>
    <property type="molecule type" value="Genomic_DNA"/>
</dbReference>
<dbReference type="SUPFAM" id="SSF57701">
    <property type="entry name" value="Zn2/Cys6 DNA-binding domain"/>
    <property type="match status" value="1"/>
</dbReference>
<feature type="domain" description="Zn(2)-C6 fungal-type" evidence="3">
    <location>
        <begin position="13"/>
        <end position="43"/>
    </location>
</feature>
<dbReference type="InterPro" id="IPR001138">
    <property type="entry name" value="Zn2Cys6_DnaBD"/>
</dbReference>
<evidence type="ECO:0000256" key="1">
    <source>
        <dbReference type="ARBA" id="ARBA00023242"/>
    </source>
</evidence>
<accession>A0A9W8Z5Y5</accession>
<feature type="region of interest" description="Disordered" evidence="2">
    <location>
        <begin position="484"/>
        <end position="505"/>
    </location>
</feature>
<evidence type="ECO:0000259" key="3">
    <source>
        <dbReference type="PROSITE" id="PS50048"/>
    </source>
</evidence>
<sequence length="505" mass="55471">MPPRRSHKKSRAGCKRCKARKIKCDEVHPRCGNCMRHGVPCDFENPEVVHELQNAQTAPSPSCNGFPTAGLDSRQQSFPPLTPHATASLSAPLYHQPGTLIPNPGSQPVGRLTELRLMHQYTQFTHKTISVMSPDIQNLWAVAVPDLAFAGNQELMDAILAIAALHIRSQSPNDKDMVRASHAYMASCLSAYTGTLATGIDAHNAAAMFLTSSLIALQSTATRIFSKDESHFAIGTFPRMENPGFGSTYQPPLACFHSFQGVKSIVAASWSWLKENDVVLGIIDAQPVLNLNFTRASEGFFGHLLHGMDEELATQFSFAMAADGSIPAGETDLATTTRQAYQHAVATLNWAHTKPGKGALAFPATVSKRFVELVEERRPRALAILACFFALLKVLDHVWWLQGMARREVLGIVSLFNSDFFGPDIEKKWWPHLEWAVRIALYDTGQSGQQYIPAEVWGSAWNLEGDDGEVKFTSHIEMLTDYANPDPEGELPRSPSNTLAPCTPP</sequence>
<dbReference type="GO" id="GO:0008270">
    <property type="term" value="F:zinc ion binding"/>
    <property type="evidence" value="ECO:0007669"/>
    <property type="project" value="InterPro"/>
</dbReference>
<dbReference type="InterPro" id="IPR052400">
    <property type="entry name" value="Zn2-C6_fungal_TF"/>
</dbReference>